<evidence type="ECO:0000259" key="1">
    <source>
        <dbReference type="Pfam" id="PF03184"/>
    </source>
</evidence>
<accession>A0A8C4R4J5</accession>
<protein>
    <recommendedName>
        <fullName evidence="1">DDE-1 domain-containing protein</fullName>
    </recommendedName>
</protein>
<feature type="domain" description="DDE-1" evidence="1">
    <location>
        <begin position="6"/>
        <end position="71"/>
    </location>
</feature>
<reference evidence="2" key="2">
    <citation type="submission" date="2025-09" db="UniProtKB">
        <authorList>
            <consortium name="Ensembl"/>
        </authorList>
    </citation>
    <scope>IDENTIFICATION</scope>
</reference>
<dbReference type="Pfam" id="PF03184">
    <property type="entry name" value="DDE_1"/>
    <property type="match status" value="1"/>
</dbReference>
<sequence>MCMIYNTLTNVKVHFLPPTPTSHLQPMDGGIIKAFKAHYRRRQIRHLIDAYDSGHTPDLQLNEAIRFLKMA</sequence>
<evidence type="ECO:0000313" key="3">
    <source>
        <dbReference type="Proteomes" id="UP000694388"/>
    </source>
</evidence>
<dbReference type="AlphaFoldDB" id="A0A8C4R4J5"/>
<reference evidence="2" key="1">
    <citation type="submission" date="2025-08" db="UniProtKB">
        <authorList>
            <consortium name="Ensembl"/>
        </authorList>
    </citation>
    <scope>IDENTIFICATION</scope>
</reference>
<organism evidence="2 3">
    <name type="scientific">Eptatretus burgeri</name>
    <name type="common">Inshore hagfish</name>
    <dbReference type="NCBI Taxonomy" id="7764"/>
    <lineage>
        <taxon>Eukaryota</taxon>
        <taxon>Metazoa</taxon>
        <taxon>Chordata</taxon>
        <taxon>Craniata</taxon>
        <taxon>Vertebrata</taxon>
        <taxon>Cyclostomata</taxon>
        <taxon>Myxini</taxon>
        <taxon>Myxiniformes</taxon>
        <taxon>Myxinidae</taxon>
        <taxon>Eptatretinae</taxon>
        <taxon>Eptatretus</taxon>
    </lineage>
</organism>
<evidence type="ECO:0000313" key="2">
    <source>
        <dbReference type="Ensembl" id="ENSEBUP00000025095.1"/>
    </source>
</evidence>
<keyword evidence="3" id="KW-1185">Reference proteome</keyword>
<dbReference type="Proteomes" id="UP000694388">
    <property type="component" value="Unplaced"/>
</dbReference>
<dbReference type="GO" id="GO:0003676">
    <property type="term" value="F:nucleic acid binding"/>
    <property type="evidence" value="ECO:0007669"/>
    <property type="project" value="InterPro"/>
</dbReference>
<name>A0A8C4R4J5_EPTBU</name>
<dbReference type="InterPro" id="IPR004875">
    <property type="entry name" value="DDE_SF_endonuclease_dom"/>
</dbReference>
<dbReference type="Ensembl" id="ENSEBUT00000025671.1">
    <property type="protein sequence ID" value="ENSEBUP00000025095.1"/>
    <property type="gene ID" value="ENSEBUG00000015480.1"/>
</dbReference>
<proteinExistence type="predicted"/>